<organism evidence="1 2">
    <name type="scientific">Candidatus Magnetobacterium bavaricum</name>
    <dbReference type="NCBI Taxonomy" id="29290"/>
    <lineage>
        <taxon>Bacteria</taxon>
        <taxon>Pseudomonadati</taxon>
        <taxon>Nitrospirota</taxon>
        <taxon>Thermodesulfovibrionia</taxon>
        <taxon>Thermodesulfovibrionales</taxon>
        <taxon>Candidatus Magnetobacteriaceae</taxon>
        <taxon>Candidatus Magnetobacterium</taxon>
    </lineage>
</organism>
<evidence type="ECO:0000313" key="2">
    <source>
        <dbReference type="Proteomes" id="UP000033423"/>
    </source>
</evidence>
<dbReference type="EMBL" id="LACI01001422">
    <property type="protein sequence ID" value="KJU84498.1"/>
    <property type="molecule type" value="Genomic_DNA"/>
</dbReference>
<protein>
    <submittedName>
        <fullName evidence="1">Uncharacterized protein</fullName>
    </submittedName>
</protein>
<evidence type="ECO:0000313" key="1">
    <source>
        <dbReference type="EMBL" id="KJU84498.1"/>
    </source>
</evidence>
<proteinExistence type="predicted"/>
<reference evidence="1 2" key="1">
    <citation type="submission" date="2015-02" db="EMBL/GenBank/DDBJ databases">
        <title>Single-cell genomics of uncultivated deep-branching MTB reveals a conserved set of magnetosome genes.</title>
        <authorList>
            <person name="Kolinko S."/>
            <person name="Richter M."/>
            <person name="Glockner F.O."/>
            <person name="Brachmann A."/>
            <person name="Schuler D."/>
        </authorList>
    </citation>
    <scope>NUCLEOTIDE SEQUENCE [LARGE SCALE GENOMIC DNA]</scope>
    <source>
        <strain evidence="1">TM-1</strain>
    </source>
</reference>
<comment type="caution">
    <text evidence="1">The sequence shown here is derived from an EMBL/GenBank/DDBJ whole genome shotgun (WGS) entry which is preliminary data.</text>
</comment>
<sequence length="51" mass="5447">MKPLTEGVTPGSLKLSAQEYTAVLDQYGSVVEVSDVTIQTSQDKIIGSFSK</sequence>
<dbReference type="AlphaFoldDB" id="A0A0F3GV01"/>
<accession>A0A0F3GV01</accession>
<name>A0A0F3GV01_9BACT</name>
<dbReference type="Proteomes" id="UP000033423">
    <property type="component" value="Unassembled WGS sequence"/>
</dbReference>
<keyword evidence="2" id="KW-1185">Reference proteome</keyword>
<gene>
    <name evidence="1" type="ORF">MBAV_003305</name>
</gene>